<keyword evidence="4 7" id="KW-0812">Transmembrane</keyword>
<dbReference type="InterPro" id="IPR037066">
    <property type="entry name" value="Plug_dom_sf"/>
</dbReference>
<keyword evidence="5 7" id="KW-0472">Membrane</keyword>
<evidence type="ECO:0000256" key="7">
    <source>
        <dbReference type="PROSITE-ProRule" id="PRU01360"/>
    </source>
</evidence>
<evidence type="ECO:0000259" key="9">
    <source>
        <dbReference type="Pfam" id="PF07715"/>
    </source>
</evidence>
<keyword evidence="2 7" id="KW-0813">Transport</keyword>
<dbReference type="NCBIfam" id="TIGR04057">
    <property type="entry name" value="SusC_RagA_signa"/>
    <property type="match status" value="1"/>
</dbReference>
<protein>
    <submittedName>
        <fullName evidence="10">SusC/RagA family TonB-linked outer membrane protein</fullName>
    </submittedName>
</protein>
<evidence type="ECO:0000313" key="11">
    <source>
        <dbReference type="Proteomes" id="UP000480178"/>
    </source>
</evidence>
<proteinExistence type="inferred from homology"/>
<dbReference type="KEGG" id="rhoz:GXP67_36075"/>
<evidence type="ECO:0000256" key="4">
    <source>
        <dbReference type="ARBA" id="ARBA00022692"/>
    </source>
</evidence>
<dbReference type="Gene3D" id="2.60.40.1120">
    <property type="entry name" value="Carboxypeptidase-like, regulatory domain"/>
    <property type="match status" value="1"/>
</dbReference>
<evidence type="ECO:0000256" key="8">
    <source>
        <dbReference type="SAM" id="MobiDB-lite"/>
    </source>
</evidence>
<dbReference type="Proteomes" id="UP000480178">
    <property type="component" value="Chromosome"/>
</dbReference>
<feature type="domain" description="TonB-dependent receptor plug" evidence="9">
    <location>
        <begin position="127"/>
        <end position="253"/>
    </location>
</feature>
<dbReference type="Gene3D" id="2.170.130.10">
    <property type="entry name" value="TonB-dependent receptor, plug domain"/>
    <property type="match status" value="1"/>
</dbReference>
<dbReference type="EMBL" id="CP048222">
    <property type="protein sequence ID" value="QHT72279.1"/>
    <property type="molecule type" value="Genomic_DNA"/>
</dbReference>
<organism evidence="10 11">
    <name type="scientific">Rhodocytophaga rosea</name>
    <dbReference type="NCBI Taxonomy" id="2704465"/>
    <lineage>
        <taxon>Bacteria</taxon>
        <taxon>Pseudomonadati</taxon>
        <taxon>Bacteroidota</taxon>
        <taxon>Cytophagia</taxon>
        <taxon>Cytophagales</taxon>
        <taxon>Rhodocytophagaceae</taxon>
        <taxon>Rhodocytophaga</taxon>
    </lineage>
</organism>
<evidence type="ECO:0000256" key="3">
    <source>
        <dbReference type="ARBA" id="ARBA00022452"/>
    </source>
</evidence>
<dbReference type="InterPro" id="IPR039426">
    <property type="entry name" value="TonB-dep_rcpt-like"/>
</dbReference>
<dbReference type="SUPFAM" id="SSF49464">
    <property type="entry name" value="Carboxypeptidase regulatory domain-like"/>
    <property type="match status" value="1"/>
</dbReference>
<dbReference type="InterPro" id="IPR023997">
    <property type="entry name" value="TonB-dep_OMP_SusC/RagA_CS"/>
</dbReference>
<comment type="subcellular location">
    <subcellularLocation>
        <location evidence="1 7">Cell outer membrane</location>
        <topology evidence="1 7">Multi-pass membrane protein</topology>
    </subcellularLocation>
</comment>
<dbReference type="Pfam" id="PF07715">
    <property type="entry name" value="Plug"/>
    <property type="match status" value="1"/>
</dbReference>
<feature type="region of interest" description="Disordered" evidence="8">
    <location>
        <begin position="1"/>
        <end position="21"/>
    </location>
</feature>
<reference evidence="10 11" key="1">
    <citation type="submission" date="2020-01" db="EMBL/GenBank/DDBJ databases">
        <authorList>
            <person name="Kim M.K."/>
        </authorList>
    </citation>
    <scope>NUCLEOTIDE SEQUENCE [LARGE SCALE GENOMIC DNA]</scope>
    <source>
        <strain evidence="10 11">172606-1</strain>
    </source>
</reference>
<dbReference type="SUPFAM" id="SSF56935">
    <property type="entry name" value="Porins"/>
    <property type="match status" value="1"/>
</dbReference>
<keyword evidence="3 7" id="KW-1134">Transmembrane beta strand</keyword>
<dbReference type="InterPro" id="IPR036942">
    <property type="entry name" value="Beta-barrel_TonB_sf"/>
</dbReference>
<dbReference type="Gene3D" id="2.40.170.20">
    <property type="entry name" value="TonB-dependent receptor, beta-barrel domain"/>
    <property type="match status" value="1"/>
</dbReference>
<evidence type="ECO:0000256" key="5">
    <source>
        <dbReference type="ARBA" id="ARBA00023136"/>
    </source>
</evidence>
<evidence type="ECO:0000256" key="2">
    <source>
        <dbReference type="ARBA" id="ARBA00022448"/>
    </source>
</evidence>
<comment type="similarity">
    <text evidence="7">Belongs to the TonB-dependent receptor family.</text>
</comment>
<dbReference type="NCBIfam" id="TIGR04056">
    <property type="entry name" value="OMP_RagA_SusC"/>
    <property type="match status" value="1"/>
</dbReference>
<evidence type="ECO:0000256" key="6">
    <source>
        <dbReference type="ARBA" id="ARBA00023237"/>
    </source>
</evidence>
<keyword evidence="6 7" id="KW-0998">Cell outer membrane</keyword>
<sequence>MANSQEISKHTGLPGQVHLPATDKTSITPVEIAVSGKVTDSQSGEGLPGVNVLVKGTNTGSVTNAEGEYSITAPDANGTLVFSYIGYASQEVAINNRTTVNIAMAADIKSLNEVVVTALGIKREAKKLGYAIATVNADQINVNRTPNVMSSLQGKMAGVNISTMATGPAGSSKIRIRGQSSFSGQNNPLIVINGVPVDNSNYALGGNFGNRAANSSDGGDGLSSINPDDIESMTVLKGATAAALYGSRAKDGVVMITTKNKGSGKGLGLEYNANYTTETPLDFTDFQYEYGQGEGGVRPTAPNPTSGVWSFGEKFEPGMTQILFDGEEWPYEPVRNRVRKFYNVGTNFTNTVTVSNGGDSGGFSLSFANTDNKSIVPNSNFNRKTINLGFTQTIAGKLTAMGNINYSNEKNRNPAQLNTQDFATPTVVYTLANSMPFEALEQNQTLPNGDEFVFSRFLVRNNPYYSVNNHFENIKRDRLFGNIALKYQFAKWLYLQGRIAQDYYARNQDYNIPNGYAPIARAPLGFVNGSYTQDVRQFREINNDFILGINQSFGDFGLDVTLGGNQRYVRMEYNSVTVQDFVQPRLYTVMNGRVKNPFYSLSERKVNSLYGAAEISFREYLYLNVTARNDWFSTLAPANRSILYPSVTGSFVFSQAFANLPNWLSFGKIRAAYAQVGDDNVDPYSNTLYYSVNNNLFPTPQGQPVSVGGINASSIPNKNLRPLRVSEAEVGIEAKFFNDAIGVDLTYYRKITEDQILAAQVSDASSFTSRLINVGRSMNKGIELLLTATPVRTNAFRWDVSFNASYNTSKVLQLGLTPGDTMITVGGSGGSTLRQVVGKPIGQLFVFGYLRDEQGRQVFDKNSGRPLRNPTPINVGSALPRYFGGISNTFTFKGIILSTLIDFKLGHKMIAGSNMNYLRHGLHKRTLVGRAEGYVIGEGVNPDGEVNTTRSPVQPFYETPNVLGIYEDFVFNAGFWKLRQITLGYDFTRLLPQNFFVKGIRLSAVANNVAVLKKWTENMDPEQVNSASDNATGLDFWPSLPPTRSIGFNLNVKF</sequence>
<dbReference type="InterPro" id="IPR008969">
    <property type="entry name" value="CarboxyPept-like_regulatory"/>
</dbReference>
<dbReference type="Pfam" id="PF13715">
    <property type="entry name" value="CarbopepD_reg_2"/>
    <property type="match status" value="1"/>
</dbReference>
<dbReference type="AlphaFoldDB" id="A0A6C0GVQ4"/>
<name>A0A6C0GVQ4_9BACT</name>
<dbReference type="InterPro" id="IPR023996">
    <property type="entry name" value="TonB-dep_OMP_SusC/RagA"/>
</dbReference>
<dbReference type="GO" id="GO:0009279">
    <property type="term" value="C:cell outer membrane"/>
    <property type="evidence" value="ECO:0007669"/>
    <property type="project" value="UniProtKB-SubCell"/>
</dbReference>
<gene>
    <name evidence="10" type="ORF">GXP67_36075</name>
</gene>
<accession>A0A6C0GVQ4</accession>
<evidence type="ECO:0000313" key="10">
    <source>
        <dbReference type="EMBL" id="QHT72279.1"/>
    </source>
</evidence>
<dbReference type="PROSITE" id="PS52016">
    <property type="entry name" value="TONB_DEPENDENT_REC_3"/>
    <property type="match status" value="1"/>
</dbReference>
<keyword evidence="11" id="KW-1185">Reference proteome</keyword>
<dbReference type="InterPro" id="IPR012910">
    <property type="entry name" value="Plug_dom"/>
</dbReference>
<evidence type="ECO:0000256" key="1">
    <source>
        <dbReference type="ARBA" id="ARBA00004571"/>
    </source>
</evidence>